<sequence length="87" mass="10082">MNGFPLCKREEFLAIRAPFFLFQGLVIGLPLLEHYGSVVDLYVRARLLLDDTLNFISIMPMKPRTAALLNSCKMYKLLHYVNFSEEK</sequence>
<evidence type="ECO:0000313" key="1">
    <source>
        <dbReference type="EMBL" id="KAG8654048.1"/>
    </source>
</evidence>
<dbReference type="EMBL" id="CM004391">
    <property type="protein sequence ID" value="KAG8654048.1"/>
    <property type="molecule type" value="Genomic_DNA"/>
</dbReference>
<protein>
    <submittedName>
        <fullName evidence="1">Uncharacterized protein</fullName>
    </submittedName>
</protein>
<proteinExistence type="predicted"/>
<gene>
    <name evidence="1" type="ORF">MANES_05G096150v8</name>
</gene>
<name>A0ACB7HQU8_MANES</name>
<evidence type="ECO:0000313" key="2">
    <source>
        <dbReference type="Proteomes" id="UP000091857"/>
    </source>
</evidence>
<comment type="caution">
    <text evidence="1">The sequence shown here is derived from an EMBL/GenBank/DDBJ whole genome shotgun (WGS) entry which is preliminary data.</text>
</comment>
<reference evidence="2" key="1">
    <citation type="journal article" date="2016" name="Nat. Biotechnol.">
        <title>Sequencing wild and cultivated cassava and related species reveals extensive interspecific hybridization and genetic diversity.</title>
        <authorList>
            <person name="Bredeson J.V."/>
            <person name="Lyons J.B."/>
            <person name="Prochnik S.E."/>
            <person name="Wu G.A."/>
            <person name="Ha C.M."/>
            <person name="Edsinger-Gonzales E."/>
            <person name="Grimwood J."/>
            <person name="Schmutz J."/>
            <person name="Rabbi I.Y."/>
            <person name="Egesi C."/>
            <person name="Nauluvula P."/>
            <person name="Lebot V."/>
            <person name="Ndunguru J."/>
            <person name="Mkamilo G."/>
            <person name="Bart R.S."/>
            <person name="Setter T.L."/>
            <person name="Gleadow R.M."/>
            <person name="Kulakow P."/>
            <person name="Ferguson M.E."/>
            <person name="Rounsley S."/>
            <person name="Rokhsar D.S."/>
        </authorList>
    </citation>
    <scope>NUCLEOTIDE SEQUENCE [LARGE SCALE GENOMIC DNA]</scope>
    <source>
        <strain evidence="2">cv. AM560-2</strain>
    </source>
</reference>
<dbReference type="Proteomes" id="UP000091857">
    <property type="component" value="Chromosome 5"/>
</dbReference>
<keyword evidence="2" id="KW-1185">Reference proteome</keyword>
<organism evidence="1 2">
    <name type="scientific">Manihot esculenta</name>
    <name type="common">Cassava</name>
    <name type="synonym">Jatropha manihot</name>
    <dbReference type="NCBI Taxonomy" id="3983"/>
    <lineage>
        <taxon>Eukaryota</taxon>
        <taxon>Viridiplantae</taxon>
        <taxon>Streptophyta</taxon>
        <taxon>Embryophyta</taxon>
        <taxon>Tracheophyta</taxon>
        <taxon>Spermatophyta</taxon>
        <taxon>Magnoliopsida</taxon>
        <taxon>eudicotyledons</taxon>
        <taxon>Gunneridae</taxon>
        <taxon>Pentapetalae</taxon>
        <taxon>rosids</taxon>
        <taxon>fabids</taxon>
        <taxon>Malpighiales</taxon>
        <taxon>Euphorbiaceae</taxon>
        <taxon>Crotonoideae</taxon>
        <taxon>Manihoteae</taxon>
        <taxon>Manihot</taxon>
    </lineage>
</organism>
<accession>A0ACB7HQU8</accession>